<evidence type="ECO:0000313" key="8">
    <source>
        <dbReference type="Proteomes" id="UP001165289"/>
    </source>
</evidence>
<dbReference type="Proteomes" id="UP001165289">
    <property type="component" value="Unassembled WGS sequence"/>
</dbReference>
<gene>
    <name evidence="7" type="ORF">LOD99_11428</name>
</gene>
<keyword evidence="2" id="KW-0342">GTP-binding</keyword>
<keyword evidence="8" id="KW-1185">Reference proteome</keyword>
<feature type="domain" description="VLIG-type G" evidence="6">
    <location>
        <begin position="424"/>
        <end position="506"/>
    </location>
</feature>
<organism evidence="7 8">
    <name type="scientific">Oopsacas minuta</name>
    <dbReference type="NCBI Taxonomy" id="111878"/>
    <lineage>
        <taxon>Eukaryota</taxon>
        <taxon>Metazoa</taxon>
        <taxon>Porifera</taxon>
        <taxon>Hexactinellida</taxon>
        <taxon>Hexasterophora</taxon>
        <taxon>Lyssacinosida</taxon>
        <taxon>Leucopsacidae</taxon>
        <taxon>Oopsacas</taxon>
    </lineage>
</organism>
<feature type="coiled-coil region" evidence="4">
    <location>
        <begin position="259"/>
        <end position="286"/>
    </location>
</feature>
<dbReference type="PANTHER" id="PTHR22796:SF1">
    <property type="entry name" value="VWFA DOMAIN-CONTAINING PROTEIN"/>
    <property type="match status" value="1"/>
</dbReference>
<comment type="caution">
    <text evidence="7">The sequence shown here is derived from an EMBL/GenBank/DDBJ whole genome shotgun (WGS) entry which is preliminary data.</text>
</comment>
<comment type="similarity">
    <text evidence="3">Belongs to the TRAFAC class dynamin-like GTPase superfamily. GB1/RHD3 GTPase family.</text>
</comment>
<keyword evidence="7" id="KW-0378">Hydrolase</keyword>
<evidence type="ECO:0000259" key="5">
    <source>
        <dbReference type="PROSITE" id="PS51715"/>
    </source>
</evidence>
<protein>
    <submittedName>
        <fullName evidence="7">P-loop containing nucleoside triphosphate hydrolase</fullName>
    </submittedName>
</protein>
<evidence type="ECO:0000256" key="4">
    <source>
        <dbReference type="SAM" id="Coils"/>
    </source>
</evidence>
<feature type="domain" description="GB1/RHD3-type G" evidence="5">
    <location>
        <begin position="424"/>
        <end position="506"/>
    </location>
</feature>
<evidence type="ECO:0000256" key="2">
    <source>
        <dbReference type="ARBA" id="ARBA00023134"/>
    </source>
</evidence>
<accession>A0AAV7K227</accession>
<dbReference type="PANTHER" id="PTHR22796">
    <property type="entry name" value="URG4-RELATED"/>
    <property type="match status" value="1"/>
</dbReference>
<dbReference type="InterPro" id="IPR030386">
    <property type="entry name" value="G_GB1_RHD3_dom"/>
</dbReference>
<dbReference type="AlphaFoldDB" id="A0AAV7K227"/>
<dbReference type="GO" id="GO:0003924">
    <property type="term" value="F:GTPase activity"/>
    <property type="evidence" value="ECO:0007669"/>
    <property type="project" value="InterPro"/>
</dbReference>
<evidence type="ECO:0000259" key="6">
    <source>
        <dbReference type="PROSITE" id="PS51717"/>
    </source>
</evidence>
<keyword evidence="4" id="KW-0175">Coiled coil</keyword>
<name>A0AAV7K227_9METZ</name>
<proteinExistence type="inferred from homology"/>
<evidence type="ECO:0000313" key="7">
    <source>
        <dbReference type="EMBL" id="KAI6655288.1"/>
    </source>
</evidence>
<dbReference type="Gene3D" id="3.40.50.300">
    <property type="entry name" value="P-loop containing nucleotide triphosphate hydrolases"/>
    <property type="match status" value="1"/>
</dbReference>
<dbReference type="GO" id="GO:0005525">
    <property type="term" value="F:GTP binding"/>
    <property type="evidence" value="ECO:0007669"/>
    <property type="project" value="UniProtKB-KW"/>
</dbReference>
<evidence type="ECO:0000256" key="1">
    <source>
        <dbReference type="ARBA" id="ARBA00022741"/>
    </source>
</evidence>
<dbReference type="InterPro" id="IPR030383">
    <property type="entry name" value="G_VLIG_dom"/>
</dbReference>
<keyword evidence="1" id="KW-0547">Nucleotide-binding</keyword>
<dbReference type="Pfam" id="PF25683">
    <property type="entry name" value="URGCP_GTPase"/>
    <property type="match status" value="1"/>
</dbReference>
<sequence length="506" mass="58299">MQPFNGLVSFGIGKAGWNPIGKSFLVDLIFDTDFVKGSSQNSAFHFNSIDIQMTKNLFGERKDKTSLESTKWAYIDCHGHSNYDIIQVICRHLDIALIHINHKDYLNIKNKGQLYKDIHLLTQTVKHVYLLIRDYTESEVRIILDTSGDKYQTSIFIPNLTSKNTKIHSVTKSLKNIGYEILHLKLDPSKNIGSEFLEKVMSDLKYQYLNEIQKDKQLIQGITNYIDKVARSSNLIDFSFLNFYPIFVEYMSSYHQASYETDQKIIDQLNEKRGELEEKLKNTKMCDVVMQFNEILKRKNSTLIMWKLSQELSLLSKKIINCMNLTLDKVIEQKNDKYTLEILWRESLLSNKYGSLSEKDRENYAHTFAASFSNHVERGEAFELIDGDNLRFFNQDIDSSLYNLYERQNAELTKINKGKSIKMKQAPIVVSIFGPQSSGKSTLLNYCFGCKFLTSAGRCTRGIYGSLSRLSKPVNNSSHFLILDTEGLDAIERGNIQDTSLIHFDR</sequence>
<dbReference type="PROSITE" id="PS51715">
    <property type="entry name" value="G_GB1_RHD3"/>
    <property type="match status" value="1"/>
</dbReference>
<reference evidence="7 8" key="1">
    <citation type="journal article" date="2023" name="BMC Biol.">
        <title>The compact genome of the sponge Oopsacas minuta (Hexactinellida) is lacking key metazoan core genes.</title>
        <authorList>
            <person name="Santini S."/>
            <person name="Schenkelaars Q."/>
            <person name="Jourda C."/>
            <person name="Duchesne M."/>
            <person name="Belahbib H."/>
            <person name="Rocher C."/>
            <person name="Selva M."/>
            <person name="Riesgo A."/>
            <person name="Vervoort M."/>
            <person name="Leys S.P."/>
            <person name="Kodjabachian L."/>
            <person name="Le Bivic A."/>
            <person name="Borchiellini C."/>
            <person name="Claverie J.M."/>
            <person name="Renard E."/>
        </authorList>
    </citation>
    <scope>NUCLEOTIDE SEQUENCE [LARGE SCALE GENOMIC DNA]</scope>
    <source>
        <strain evidence="7">SPO-2</strain>
    </source>
</reference>
<dbReference type="SUPFAM" id="SSF52540">
    <property type="entry name" value="P-loop containing nucleoside triphosphate hydrolases"/>
    <property type="match status" value="1"/>
</dbReference>
<evidence type="ECO:0000256" key="3">
    <source>
        <dbReference type="PROSITE-ProRule" id="PRU01052"/>
    </source>
</evidence>
<dbReference type="PROSITE" id="PS51717">
    <property type="entry name" value="G_VLIG"/>
    <property type="match status" value="1"/>
</dbReference>
<feature type="non-terminal residue" evidence="7">
    <location>
        <position position="506"/>
    </location>
</feature>
<dbReference type="InterPro" id="IPR027417">
    <property type="entry name" value="P-loop_NTPase"/>
</dbReference>
<dbReference type="EMBL" id="JAKMXF010000202">
    <property type="protein sequence ID" value="KAI6655288.1"/>
    <property type="molecule type" value="Genomic_DNA"/>
</dbReference>